<dbReference type="Proteomes" id="UP001055879">
    <property type="component" value="Linkage Group LG07"/>
</dbReference>
<reference evidence="2" key="1">
    <citation type="journal article" date="2022" name="Mol. Ecol. Resour.">
        <title>The genomes of chicory, endive, great burdock and yacon provide insights into Asteraceae palaeo-polyploidization history and plant inulin production.</title>
        <authorList>
            <person name="Fan W."/>
            <person name="Wang S."/>
            <person name="Wang H."/>
            <person name="Wang A."/>
            <person name="Jiang F."/>
            <person name="Liu H."/>
            <person name="Zhao H."/>
            <person name="Xu D."/>
            <person name="Zhang Y."/>
        </authorList>
    </citation>
    <scope>NUCLEOTIDE SEQUENCE [LARGE SCALE GENOMIC DNA]</scope>
    <source>
        <strain evidence="2">cv. Niubang</strain>
    </source>
</reference>
<gene>
    <name evidence="1" type="ORF">L6452_22118</name>
</gene>
<reference evidence="1 2" key="2">
    <citation type="journal article" date="2022" name="Mol. Ecol. Resour.">
        <title>The genomes of chicory, endive, great burdock and yacon provide insights into Asteraceae paleo-polyploidization history and plant inulin production.</title>
        <authorList>
            <person name="Fan W."/>
            <person name="Wang S."/>
            <person name="Wang H."/>
            <person name="Wang A."/>
            <person name="Jiang F."/>
            <person name="Liu H."/>
            <person name="Zhao H."/>
            <person name="Xu D."/>
            <person name="Zhang Y."/>
        </authorList>
    </citation>
    <scope>NUCLEOTIDE SEQUENCE [LARGE SCALE GENOMIC DNA]</scope>
    <source>
        <strain evidence="2">cv. Niubang</strain>
    </source>
</reference>
<comment type="caution">
    <text evidence="1">The sequence shown here is derived from an EMBL/GenBank/DDBJ whole genome shotgun (WGS) entry which is preliminary data.</text>
</comment>
<accession>A0ACB9AZN9</accession>
<evidence type="ECO:0000313" key="1">
    <source>
        <dbReference type="EMBL" id="KAI3715148.1"/>
    </source>
</evidence>
<organism evidence="1 2">
    <name type="scientific">Arctium lappa</name>
    <name type="common">Greater burdock</name>
    <name type="synonym">Lappa major</name>
    <dbReference type="NCBI Taxonomy" id="4217"/>
    <lineage>
        <taxon>Eukaryota</taxon>
        <taxon>Viridiplantae</taxon>
        <taxon>Streptophyta</taxon>
        <taxon>Embryophyta</taxon>
        <taxon>Tracheophyta</taxon>
        <taxon>Spermatophyta</taxon>
        <taxon>Magnoliopsida</taxon>
        <taxon>eudicotyledons</taxon>
        <taxon>Gunneridae</taxon>
        <taxon>Pentapetalae</taxon>
        <taxon>asterids</taxon>
        <taxon>campanulids</taxon>
        <taxon>Asterales</taxon>
        <taxon>Asteraceae</taxon>
        <taxon>Carduoideae</taxon>
        <taxon>Cardueae</taxon>
        <taxon>Arctiinae</taxon>
        <taxon>Arctium</taxon>
    </lineage>
</organism>
<dbReference type="EMBL" id="CM042053">
    <property type="protein sequence ID" value="KAI3715148.1"/>
    <property type="molecule type" value="Genomic_DNA"/>
</dbReference>
<name>A0ACB9AZN9_ARCLA</name>
<protein>
    <submittedName>
        <fullName evidence="1">Uncharacterized protein</fullName>
    </submittedName>
</protein>
<proteinExistence type="predicted"/>
<evidence type="ECO:0000313" key="2">
    <source>
        <dbReference type="Proteomes" id="UP001055879"/>
    </source>
</evidence>
<keyword evidence="2" id="KW-1185">Reference proteome</keyword>
<sequence>MCSDDVSTVLGRFSKIDCFLANPKHFSSFSIPKSRDSQLLILRILYLVNFRKCFSTTAHNHKFEFKLNIDPLVNNILQNHPVNKALSDSDDVTEIFVQQAWKTIHLTDITIGQIKCPVLRVRVDFFSADISLELFRRSLQQRESDLRQGRTALEDLPTEETILAGIREMGSWVLTLPHVIPVISEGLGLEDALDQPQQQSVEEQEREGQDVEEVHFVASYSDDDDDYYDMDVDTRAAKLTVATVATITDSDIGDIRIIEVELVEDVNEVVREKERNETKERETNNPLYQTVNQNTQFCAFVA</sequence>